<dbReference type="KEGG" id="ebm:SG0102_05080"/>
<protein>
    <submittedName>
        <fullName evidence="10">V-type ATP synthase subunit I</fullName>
    </submittedName>
</protein>
<evidence type="ECO:0000256" key="7">
    <source>
        <dbReference type="ARBA" id="ARBA00023136"/>
    </source>
</evidence>
<keyword evidence="4 9" id="KW-0812">Transmembrane</keyword>
<feature type="coiled-coil region" evidence="8">
    <location>
        <begin position="215"/>
        <end position="242"/>
    </location>
</feature>
<evidence type="ECO:0000313" key="10">
    <source>
        <dbReference type="EMBL" id="BBH25574.1"/>
    </source>
</evidence>
<keyword evidence="11" id="KW-1185">Reference proteome</keyword>
<evidence type="ECO:0000256" key="3">
    <source>
        <dbReference type="ARBA" id="ARBA00022448"/>
    </source>
</evidence>
<dbReference type="PANTHER" id="PTHR11629">
    <property type="entry name" value="VACUOLAR PROTON ATPASES"/>
    <property type="match status" value="1"/>
</dbReference>
<dbReference type="OrthoDB" id="9803814at2"/>
<feature type="transmembrane region" description="Helical" evidence="9">
    <location>
        <begin position="485"/>
        <end position="507"/>
    </location>
</feature>
<dbReference type="InterPro" id="IPR002490">
    <property type="entry name" value="V-ATPase_116kDa_su"/>
</dbReference>
<evidence type="ECO:0000256" key="5">
    <source>
        <dbReference type="ARBA" id="ARBA00022989"/>
    </source>
</evidence>
<feature type="transmembrane region" description="Helical" evidence="9">
    <location>
        <begin position="426"/>
        <end position="448"/>
    </location>
</feature>
<dbReference type="GO" id="GO:0007035">
    <property type="term" value="P:vacuolar acidification"/>
    <property type="evidence" value="ECO:0007669"/>
    <property type="project" value="TreeGrafter"/>
</dbReference>
<reference evidence="10 11" key="1">
    <citation type="submission" date="2018-11" db="EMBL/GenBank/DDBJ databases">
        <title>Novel Erysipelotrichaceae bacterium isolated from small intestine of a swine.</title>
        <authorList>
            <person name="Kim J.S."/>
            <person name="Choe H."/>
            <person name="Lee Y.R."/>
            <person name="Kim K.M."/>
            <person name="Park D.S."/>
        </authorList>
    </citation>
    <scope>NUCLEOTIDE SEQUENCE [LARGE SCALE GENOMIC DNA]</scope>
    <source>
        <strain evidence="10 11">SG0102</strain>
    </source>
</reference>
<gene>
    <name evidence="10" type="ORF">SG0102_05080</name>
</gene>
<feature type="transmembrane region" description="Helical" evidence="9">
    <location>
        <begin position="383"/>
        <end position="406"/>
    </location>
</feature>
<evidence type="ECO:0000313" key="11">
    <source>
        <dbReference type="Proteomes" id="UP000268059"/>
    </source>
</evidence>
<dbReference type="AlphaFoldDB" id="A0A3G9JRX2"/>
<dbReference type="PANTHER" id="PTHR11629:SF63">
    <property type="entry name" value="V-TYPE PROTON ATPASE SUBUNIT A"/>
    <property type="match status" value="1"/>
</dbReference>
<evidence type="ECO:0000256" key="4">
    <source>
        <dbReference type="ARBA" id="ARBA00022692"/>
    </source>
</evidence>
<evidence type="ECO:0000256" key="1">
    <source>
        <dbReference type="ARBA" id="ARBA00004141"/>
    </source>
</evidence>
<feature type="transmembrane region" description="Helical" evidence="9">
    <location>
        <begin position="577"/>
        <end position="603"/>
    </location>
</feature>
<dbReference type="RefSeq" id="WP_125118511.1">
    <property type="nucleotide sequence ID" value="NZ_AP019309.1"/>
</dbReference>
<dbReference type="InParanoid" id="A0A3G9JRX2"/>
<keyword evidence="5 9" id="KW-1133">Transmembrane helix</keyword>
<dbReference type="Pfam" id="PF01496">
    <property type="entry name" value="V_ATPase_I"/>
    <property type="match status" value="1"/>
</dbReference>
<dbReference type="Proteomes" id="UP000268059">
    <property type="component" value="Chromosome"/>
</dbReference>
<evidence type="ECO:0000256" key="8">
    <source>
        <dbReference type="SAM" id="Coils"/>
    </source>
</evidence>
<accession>A0A3G9JRX2</accession>
<organism evidence="10 11">
    <name type="scientific">Intestinibaculum porci</name>
    <dbReference type="NCBI Taxonomy" id="2487118"/>
    <lineage>
        <taxon>Bacteria</taxon>
        <taxon>Bacillati</taxon>
        <taxon>Bacillota</taxon>
        <taxon>Erysipelotrichia</taxon>
        <taxon>Erysipelotrichales</taxon>
        <taxon>Erysipelotrichaceae</taxon>
        <taxon>Intestinibaculum</taxon>
    </lineage>
</organism>
<feature type="transmembrane region" description="Helical" evidence="9">
    <location>
        <begin position="550"/>
        <end position="571"/>
    </location>
</feature>
<dbReference type="GO" id="GO:0046961">
    <property type="term" value="F:proton-transporting ATPase activity, rotational mechanism"/>
    <property type="evidence" value="ECO:0007669"/>
    <property type="project" value="InterPro"/>
</dbReference>
<comment type="subcellular location">
    <subcellularLocation>
        <location evidence="1">Membrane</location>
        <topology evidence="1">Multi-pass membrane protein</topology>
    </subcellularLocation>
</comment>
<keyword evidence="8" id="KW-0175">Coiled coil</keyword>
<comment type="similarity">
    <text evidence="2">Belongs to the V-ATPase 116 kDa subunit family.</text>
</comment>
<keyword evidence="6" id="KW-0406">Ion transport</keyword>
<evidence type="ECO:0000256" key="6">
    <source>
        <dbReference type="ARBA" id="ARBA00023065"/>
    </source>
</evidence>
<keyword evidence="3" id="KW-0813">Transport</keyword>
<feature type="transmembrane region" description="Helical" evidence="9">
    <location>
        <begin position="348"/>
        <end position="376"/>
    </location>
</feature>
<dbReference type="GO" id="GO:0033179">
    <property type="term" value="C:proton-transporting V-type ATPase, V0 domain"/>
    <property type="evidence" value="ECO:0007669"/>
    <property type="project" value="InterPro"/>
</dbReference>
<dbReference type="GO" id="GO:0051117">
    <property type="term" value="F:ATPase binding"/>
    <property type="evidence" value="ECO:0007669"/>
    <property type="project" value="TreeGrafter"/>
</dbReference>
<name>A0A3G9JRX2_9FIRM</name>
<feature type="transmembrane region" description="Helical" evidence="9">
    <location>
        <begin position="460"/>
        <end position="479"/>
    </location>
</feature>
<sequence>MAIAKMKLVEIEFPEDQSDVILSKLVDSEDFHPEPASKFADSVRGLTVLNRPNPYADLLARMDEAKSNLGLTLDDAKSQMLDIAQADALFCDVVDQANKIDKLQKDLQQMINENNEAITQLKNMQDDHLNLDQLFTSHYLQIRYGYMPTMNLDKLKYYDDQVFLFKPFFKDGKYCYCLYMTTETHAPEVDNIFSSLYFERIHIPSFVHGTPKEAIGQLEEENDAAKKNIDKYESRKQKLFADNKADLSTIYATCKENAETSEAQKYVVVFGQQAAIYGFCEDKYAKKLKKEFEVRDDVKVEIKPPMGDSRLTPPTKLKENWFSKPFGMFVEMYGVPAYTDMDPTNFVAISYCILFGIMFGDVGQGAVLILVGFLAWKLKKLRLGLVGTRIGVFSIIFGCLFGSVFGSEEILTPFFMPMKSTNTMPLLLAAIGIGVLLIIISMSFNVYINAKKKNWGEFLFSQNGVAGLAFYICVILLAINALGKLGLPLGTPYIVVGIVLPILLIFLKEPLNRKMQGYKMFPEGFGSFFTEGFFELFDVVLTFITNTMSFLRVGGFVLSHAGMMLVVYTLAEMIGGVGYWITLVLGNAFVMCLEGMIVGIQVLRLEFYEMFSRYYEGNGKPFISMKENLEK</sequence>
<proteinExistence type="inferred from homology"/>
<evidence type="ECO:0000256" key="9">
    <source>
        <dbReference type="SAM" id="Phobius"/>
    </source>
</evidence>
<evidence type="ECO:0000256" key="2">
    <source>
        <dbReference type="ARBA" id="ARBA00009904"/>
    </source>
</evidence>
<dbReference type="EMBL" id="AP019309">
    <property type="protein sequence ID" value="BBH25574.1"/>
    <property type="molecule type" value="Genomic_DNA"/>
</dbReference>
<dbReference type="GO" id="GO:0016471">
    <property type="term" value="C:vacuolar proton-transporting V-type ATPase complex"/>
    <property type="evidence" value="ECO:0007669"/>
    <property type="project" value="TreeGrafter"/>
</dbReference>
<keyword evidence="7 9" id="KW-0472">Membrane</keyword>
<feature type="coiled-coil region" evidence="8">
    <location>
        <begin position="93"/>
        <end position="127"/>
    </location>
</feature>